<evidence type="ECO:0000256" key="1">
    <source>
        <dbReference type="SAM" id="MobiDB-lite"/>
    </source>
</evidence>
<accession>A0A9Q1DB44</accession>
<dbReference type="Proteomes" id="UP001152803">
    <property type="component" value="Unassembled WGS sequence"/>
</dbReference>
<evidence type="ECO:0000313" key="3">
    <source>
        <dbReference type="Proteomes" id="UP001152803"/>
    </source>
</evidence>
<dbReference type="EMBL" id="JAFJMO010000010">
    <property type="protein sequence ID" value="KAJ8264924.1"/>
    <property type="molecule type" value="Genomic_DNA"/>
</dbReference>
<feature type="region of interest" description="Disordered" evidence="1">
    <location>
        <begin position="1"/>
        <end position="97"/>
    </location>
</feature>
<dbReference type="AlphaFoldDB" id="A0A9Q1DB44"/>
<protein>
    <submittedName>
        <fullName evidence="2">Uncharacterized protein</fullName>
    </submittedName>
</protein>
<gene>
    <name evidence="2" type="ORF">COCON_G00140230</name>
</gene>
<keyword evidence="3" id="KW-1185">Reference proteome</keyword>
<sequence>MKSDGEEGKPVVLSDLTAQRTPHPFTKLPHGHSFETGGSSLLTRLTRRSPATPDCSHSLNKHIHPEHPSSLPLPVEAGLPRLSPPDKLVPQMSFTPR</sequence>
<comment type="caution">
    <text evidence="2">The sequence shown here is derived from an EMBL/GenBank/DDBJ whole genome shotgun (WGS) entry which is preliminary data.</text>
</comment>
<proteinExistence type="predicted"/>
<name>A0A9Q1DB44_CONCO</name>
<reference evidence="2" key="1">
    <citation type="journal article" date="2023" name="Science">
        <title>Genome structures resolve the early diversification of teleost fishes.</title>
        <authorList>
            <person name="Parey E."/>
            <person name="Louis A."/>
            <person name="Montfort J."/>
            <person name="Bouchez O."/>
            <person name="Roques C."/>
            <person name="Iampietro C."/>
            <person name="Lluch J."/>
            <person name="Castinel A."/>
            <person name="Donnadieu C."/>
            <person name="Desvignes T."/>
            <person name="Floi Bucao C."/>
            <person name="Jouanno E."/>
            <person name="Wen M."/>
            <person name="Mejri S."/>
            <person name="Dirks R."/>
            <person name="Jansen H."/>
            <person name="Henkel C."/>
            <person name="Chen W.J."/>
            <person name="Zahm M."/>
            <person name="Cabau C."/>
            <person name="Klopp C."/>
            <person name="Thompson A.W."/>
            <person name="Robinson-Rechavi M."/>
            <person name="Braasch I."/>
            <person name="Lecointre G."/>
            <person name="Bobe J."/>
            <person name="Postlethwait J.H."/>
            <person name="Berthelot C."/>
            <person name="Roest Crollius H."/>
            <person name="Guiguen Y."/>
        </authorList>
    </citation>
    <scope>NUCLEOTIDE SEQUENCE</scope>
    <source>
        <strain evidence="2">Concon-B</strain>
    </source>
</reference>
<evidence type="ECO:0000313" key="2">
    <source>
        <dbReference type="EMBL" id="KAJ8264924.1"/>
    </source>
</evidence>
<organism evidence="2 3">
    <name type="scientific">Conger conger</name>
    <name type="common">Conger eel</name>
    <name type="synonym">Muraena conger</name>
    <dbReference type="NCBI Taxonomy" id="82655"/>
    <lineage>
        <taxon>Eukaryota</taxon>
        <taxon>Metazoa</taxon>
        <taxon>Chordata</taxon>
        <taxon>Craniata</taxon>
        <taxon>Vertebrata</taxon>
        <taxon>Euteleostomi</taxon>
        <taxon>Actinopterygii</taxon>
        <taxon>Neopterygii</taxon>
        <taxon>Teleostei</taxon>
        <taxon>Anguilliformes</taxon>
        <taxon>Congridae</taxon>
        <taxon>Conger</taxon>
    </lineage>
</organism>